<evidence type="ECO:0000313" key="3">
    <source>
        <dbReference type="Proteomes" id="UP001160148"/>
    </source>
</evidence>
<keyword evidence="1" id="KW-0732">Signal</keyword>
<evidence type="ECO:0000256" key="1">
    <source>
        <dbReference type="ARBA" id="ARBA00022729"/>
    </source>
</evidence>
<evidence type="ECO:0000313" key="2">
    <source>
        <dbReference type="EMBL" id="CAI6348072.1"/>
    </source>
</evidence>
<organism evidence="2 3">
    <name type="scientific">Macrosiphum euphorbiae</name>
    <name type="common">potato aphid</name>
    <dbReference type="NCBI Taxonomy" id="13131"/>
    <lineage>
        <taxon>Eukaryota</taxon>
        <taxon>Metazoa</taxon>
        <taxon>Ecdysozoa</taxon>
        <taxon>Arthropoda</taxon>
        <taxon>Hexapoda</taxon>
        <taxon>Insecta</taxon>
        <taxon>Pterygota</taxon>
        <taxon>Neoptera</taxon>
        <taxon>Paraneoptera</taxon>
        <taxon>Hemiptera</taxon>
        <taxon>Sternorrhyncha</taxon>
        <taxon>Aphidomorpha</taxon>
        <taxon>Aphidoidea</taxon>
        <taxon>Aphididae</taxon>
        <taxon>Macrosiphini</taxon>
        <taxon>Macrosiphum</taxon>
    </lineage>
</organism>
<sequence length="107" mass="12351">MKMVLKDSFGRWKENVFVSKSPNACPTLKQLMGNIWTAFKHGSGFKNVDCPIPPGFYTANGVDTSIFKSNNNFPKSFFYGTYKFHMYFSKSDEIFGCQVFIMDFKRL</sequence>
<dbReference type="AlphaFoldDB" id="A0AAV0VUV9"/>
<name>A0AAV0VUV9_9HEMI</name>
<gene>
    <name evidence="2" type="ORF">MEUPH1_LOCUS4785</name>
</gene>
<comment type="caution">
    <text evidence="2">The sequence shown here is derived from an EMBL/GenBank/DDBJ whole genome shotgun (WGS) entry which is preliminary data.</text>
</comment>
<accession>A0AAV0VUV9</accession>
<keyword evidence="3" id="KW-1185">Reference proteome</keyword>
<dbReference type="InterPro" id="IPR036846">
    <property type="entry name" value="GM2-AP_sf"/>
</dbReference>
<reference evidence="2 3" key="1">
    <citation type="submission" date="2023-01" db="EMBL/GenBank/DDBJ databases">
        <authorList>
            <person name="Whitehead M."/>
        </authorList>
    </citation>
    <scope>NUCLEOTIDE SEQUENCE [LARGE SCALE GENOMIC DNA]</scope>
</reference>
<dbReference type="EMBL" id="CARXXK010000001">
    <property type="protein sequence ID" value="CAI6348072.1"/>
    <property type="molecule type" value="Genomic_DNA"/>
</dbReference>
<protein>
    <submittedName>
        <fullName evidence="2">Uncharacterized protein</fullName>
    </submittedName>
</protein>
<dbReference type="Gene3D" id="2.70.220.10">
    <property type="entry name" value="Ganglioside GM2 activator"/>
    <property type="match status" value="1"/>
</dbReference>
<dbReference type="SUPFAM" id="SSF63707">
    <property type="entry name" value="Ganglioside M2 (gm2) activator"/>
    <property type="match status" value="1"/>
</dbReference>
<proteinExistence type="predicted"/>
<dbReference type="Proteomes" id="UP001160148">
    <property type="component" value="Unassembled WGS sequence"/>
</dbReference>